<name>A0A9W4UK01_9PLEO</name>
<evidence type="ECO:0000313" key="2">
    <source>
        <dbReference type="EMBL" id="CAI6337074.1"/>
    </source>
</evidence>
<keyword evidence="3" id="KW-1185">Reference proteome</keyword>
<feature type="region of interest" description="Disordered" evidence="1">
    <location>
        <begin position="1"/>
        <end position="32"/>
    </location>
</feature>
<dbReference type="Proteomes" id="UP001152607">
    <property type="component" value="Unassembled WGS sequence"/>
</dbReference>
<dbReference type="AlphaFoldDB" id="A0A9W4UK01"/>
<gene>
    <name evidence="2" type="ORF">PDIGIT_LOCUS10182</name>
</gene>
<feature type="compositionally biased region" description="Basic and acidic residues" evidence="1">
    <location>
        <begin position="1"/>
        <end position="10"/>
    </location>
</feature>
<feature type="compositionally biased region" description="Polar residues" evidence="1">
    <location>
        <begin position="11"/>
        <end position="24"/>
    </location>
</feature>
<sequence length="92" mass="10567">MFQSTQKEDFMTSSFVRSSATPQQHSRKSSFDFPQNATHHWVELVFSLRKTCGLAELLLLSHRHFVMLVGRVFPPKHATGISDLFDIMTLTK</sequence>
<protein>
    <submittedName>
        <fullName evidence="2">Uncharacterized protein</fullName>
    </submittedName>
</protein>
<proteinExistence type="predicted"/>
<dbReference type="EMBL" id="CAOQHR010000007">
    <property type="protein sequence ID" value="CAI6337074.1"/>
    <property type="molecule type" value="Genomic_DNA"/>
</dbReference>
<comment type="caution">
    <text evidence="2">The sequence shown here is derived from an EMBL/GenBank/DDBJ whole genome shotgun (WGS) entry which is preliminary data.</text>
</comment>
<reference evidence="2" key="1">
    <citation type="submission" date="2023-01" db="EMBL/GenBank/DDBJ databases">
        <authorList>
            <person name="Van Ghelder C."/>
            <person name="Rancurel C."/>
        </authorList>
    </citation>
    <scope>NUCLEOTIDE SEQUENCE</scope>
    <source>
        <strain evidence="2">CNCM I-4278</strain>
    </source>
</reference>
<evidence type="ECO:0000256" key="1">
    <source>
        <dbReference type="SAM" id="MobiDB-lite"/>
    </source>
</evidence>
<accession>A0A9W4UK01</accession>
<evidence type="ECO:0000313" key="3">
    <source>
        <dbReference type="Proteomes" id="UP001152607"/>
    </source>
</evidence>
<organism evidence="2 3">
    <name type="scientific">Periconia digitata</name>
    <dbReference type="NCBI Taxonomy" id="1303443"/>
    <lineage>
        <taxon>Eukaryota</taxon>
        <taxon>Fungi</taxon>
        <taxon>Dikarya</taxon>
        <taxon>Ascomycota</taxon>
        <taxon>Pezizomycotina</taxon>
        <taxon>Dothideomycetes</taxon>
        <taxon>Pleosporomycetidae</taxon>
        <taxon>Pleosporales</taxon>
        <taxon>Massarineae</taxon>
        <taxon>Periconiaceae</taxon>
        <taxon>Periconia</taxon>
    </lineage>
</organism>